<evidence type="ECO:0000256" key="4">
    <source>
        <dbReference type="ARBA" id="ARBA00022448"/>
    </source>
</evidence>
<evidence type="ECO:0000256" key="5">
    <source>
        <dbReference type="ARBA" id="ARBA00022692"/>
    </source>
</evidence>
<keyword evidence="7" id="KW-0863">Zinc-finger</keyword>
<keyword evidence="11" id="KW-0472">Membrane</keyword>
<dbReference type="GO" id="GO:1990429">
    <property type="term" value="C:peroxisomal importomer complex"/>
    <property type="evidence" value="ECO:0007669"/>
    <property type="project" value="TreeGrafter"/>
</dbReference>
<gene>
    <name evidence="16" type="ORF">FVE85_7395</name>
</gene>
<protein>
    <recommendedName>
        <fullName evidence="13">Peroxin-12</fullName>
    </recommendedName>
</protein>
<keyword evidence="8" id="KW-0862">Zinc</keyword>
<comment type="caution">
    <text evidence="16">The sequence shown here is derived from an EMBL/GenBank/DDBJ whole genome shotgun (WGS) entry which is preliminary data.</text>
</comment>
<accession>A0A5J4Z9K6</accession>
<keyword evidence="10" id="KW-1133">Transmembrane helix</keyword>
<dbReference type="GO" id="GO:0006513">
    <property type="term" value="P:protein monoubiquitination"/>
    <property type="evidence" value="ECO:0007669"/>
    <property type="project" value="TreeGrafter"/>
</dbReference>
<dbReference type="Gene3D" id="3.30.40.10">
    <property type="entry name" value="Zinc/RING finger domain, C3HC4 (zinc finger)"/>
    <property type="match status" value="1"/>
</dbReference>
<reference evidence="17" key="1">
    <citation type="journal article" date="2019" name="Nat. Commun.">
        <title>Expansion of phycobilisome linker gene families in mesophilic red algae.</title>
        <authorList>
            <person name="Lee J."/>
            <person name="Kim D."/>
            <person name="Bhattacharya D."/>
            <person name="Yoon H.S."/>
        </authorList>
    </citation>
    <scope>NUCLEOTIDE SEQUENCE [LARGE SCALE GENOMIC DNA]</scope>
    <source>
        <strain evidence="17">CCMP 1328</strain>
    </source>
</reference>
<proteinExistence type="inferred from homology"/>
<name>A0A5J4Z9K6_PORPP</name>
<feature type="region of interest" description="Disordered" evidence="14">
    <location>
        <begin position="308"/>
        <end position="330"/>
    </location>
</feature>
<dbReference type="GO" id="GO:0016558">
    <property type="term" value="P:protein import into peroxisome matrix"/>
    <property type="evidence" value="ECO:0007669"/>
    <property type="project" value="InterPro"/>
</dbReference>
<dbReference type="GO" id="GO:0005778">
    <property type="term" value="C:peroxisomal membrane"/>
    <property type="evidence" value="ECO:0007669"/>
    <property type="project" value="UniProtKB-SubCell"/>
</dbReference>
<evidence type="ECO:0000313" key="17">
    <source>
        <dbReference type="Proteomes" id="UP000324585"/>
    </source>
</evidence>
<dbReference type="GO" id="GO:0008270">
    <property type="term" value="F:zinc ion binding"/>
    <property type="evidence" value="ECO:0007669"/>
    <property type="project" value="UniProtKB-KW"/>
</dbReference>
<evidence type="ECO:0000256" key="11">
    <source>
        <dbReference type="ARBA" id="ARBA00023136"/>
    </source>
</evidence>
<dbReference type="Pfam" id="PF04757">
    <property type="entry name" value="Pex2_Pex12"/>
    <property type="match status" value="1"/>
</dbReference>
<evidence type="ECO:0000256" key="2">
    <source>
        <dbReference type="ARBA" id="ARBA00004906"/>
    </source>
</evidence>
<dbReference type="OrthoDB" id="2398at2759"/>
<dbReference type="PANTHER" id="PTHR12888">
    <property type="entry name" value="PEROXISOME ASSEMBLY PROTEIN 12 PEROXIN-12"/>
    <property type="match status" value="1"/>
</dbReference>
<evidence type="ECO:0000256" key="1">
    <source>
        <dbReference type="ARBA" id="ARBA00004585"/>
    </source>
</evidence>
<dbReference type="SUPFAM" id="SSF57850">
    <property type="entry name" value="RING/U-box"/>
    <property type="match status" value="1"/>
</dbReference>
<evidence type="ECO:0000256" key="7">
    <source>
        <dbReference type="ARBA" id="ARBA00022771"/>
    </source>
</evidence>
<evidence type="ECO:0000256" key="3">
    <source>
        <dbReference type="ARBA" id="ARBA00008704"/>
    </source>
</evidence>
<evidence type="ECO:0000256" key="9">
    <source>
        <dbReference type="ARBA" id="ARBA00022927"/>
    </source>
</evidence>
<comment type="pathway">
    <text evidence="2">Protein modification; protein ubiquitination.</text>
</comment>
<evidence type="ECO:0000256" key="6">
    <source>
        <dbReference type="ARBA" id="ARBA00022723"/>
    </source>
</evidence>
<dbReference type="InterPro" id="IPR013083">
    <property type="entry name" value="Znf_RING/FYVE/PHD"/>
</dbReference>
<keyword evidence="17" id="KW-1185">Reference proteome</keyword>
<keyword evidence="9" id="KW-0653">Protein transport</keyword>
<feature type="domain" description="Pex N-terminal" evidence="15">
    <location>
        <begin position="22"/>
        <end position="300"/>
    </location>
</feature>
<dbReference type="AlphaFoldDB" id="A0A5J4Z9K6"/>
<evidence type="ECO:0000256" key="13">
    <source>
        <dbReference type="ARBA" id="ARBA00029692"/>
    </source>
</evidence>
<dbReference type="EMBL" id="VRMN01000001">
    <property type="protein sequence ID" value="KAA8499810.1"/>
    <property type="molecule type" value="Genomic_DNA"/>
</dbReference>
<evidence type="ECO:0000313" key="16">
    <source>
        <dbReference type="EMBL" id="KAA8499810.1"/>
    </source>
</evidence>
<comment type="subcellular location">
    <subcellularLocation>
        <location evidence="1">Peroxisome membrane</location>
        <topology evidence="1">Multi-pass membrane protein</topology>
    </subcellularLocation>
</comment>
<keyword evidence="4" id="KW-0813">Transport</keyword>
<dbReference type="InterPro" id="IPR017375">
    <property type="entry name" value="PEX12"/>
</dbReference>
<dbReference type="InterPro" id="IPR006845">
    <property type="entry name" value="Pex_N"/>
</dbReference>
<dbReference type="PANTHER" id="PTHR12888:SF0">
    <property type="entry name" value="PEROXISOME ASSEMBLY PROTEIN 12"/>
    <property type="match status" value="1"/>
</dbReference>
<dbReference type="Proteomes" id="UP000324585">
    <property type="component" value="Unassembled WGS sequence"/>
</dbReference>
<evidence type="ECO:0000259" key="15">
    <source>
        <dbReference type="Pfam" id="PF04757"/>
    </source>
</evidence>
<dbReference type="PIRSF" id="PIRSF038074">
    <property type="entry name" value="Peroxisome_assembly_p12"/>
    <property type="match status" value="1"/>
</dbReference>
<keyword evidence="6" id="KW-0479">Metal-binding</keyword>
<evidence type="ECO:0000256" key="10">
    <source>
        <dbReference type="ARBA" id="ARBA00022989"/>
    </source>
</evidence>
<evidence type="ECO:0000256" key="14">
    <source>
        <dbReference type="SAM" id="MobiDB-lite"/>
    </source>
</evidence>
<evidence type="ECO:0000256" key="12">
    <source>
        <dbReference type="ARBA" id="ARBA00023140"/>
    </source>
</evidence>
<dbReference type="OMA" id="QHYLARC"/>
<feature type="compositionally biased region" description="Low complexity" evidence="14">
    <location>
        <begin position="319"/>
        <end position="330"/>
    </location>
</feature>
<dbReference type="GO" id="GO:0004842">
    <property type="term" value="F:ubiquitin-protein transferase activity"/>
    <property type="evidence" value="ECO:0007669"/>
    <property type="project" value="TreeGrafter"/>
</dbReference>
<comment type="similarity">
    <text evidence="3">Belongs to the pex2/pex10/pex12 family.</text>
</comment>
<organism evidence="16 17">
    <name type="scientific">Porphyridium purpureum</name>
    <name type="common">Red alga</name>
    <name type="synonym">Porphyridium cruentum</name>
    <dbReference type="NCBI Taxonomy" id="35688"/>
    <lineage>
        <taxon>Eukaryota</taxon>
        <taxon>Rhodophyta</taxon>
        <taxon>Bangiophyceae</taxon>
        <taxon>Porphyridiales</taxon>
        <taxon>Porphyridiaceae</taxon>
        <taxon>Porphyridium</taxon>
    </lineage>
</organism>
<keyword evidence="12" id="KW-0576">Peroxisome</keyword>
<keyword evidence="5" id="KW-0812">Transmembrane</keyword>
<evidence type="ECO:0000256" key="8">
    <source>
        <dbReference type="ARBA" id="ARBA00022833"/>
    </source>
</evidence>
<sequence length="431" mass="46933">MFLTSIGSGDLRPSYFEMYAQHQIILSLRAALKYTLEVLALRHAVLFRVLPRTEELFLALHLIVQTNSLLGSHGTVTEVFYNLRRESVSACLRRAAASRMNAASSGQSTASRGASAHLGSDDVFMDGGDTRGAPLTALQVATSLLTEVGVPYVRIKLDALYERLTGGAVARLLGSTAHHLHQQEADPASSSRLQRLAKRWFVLLYPILATTYDITSVGYNLAYLFGLTKHFSFLLRLQNLVVRRQSISELREAQNSSGDERAPQGVGAKTLSVLDKAISSLKIALIVGVFVYKFGEYYYAEQKRQSAETSTVPGPPRALAPSSSASARALPSSSDTCPLCLKQRSNPAACGASGYVFCYECLFQAIQQTGKCPQATLILPVMDLKQALQPSSVRRVRLCFLLRVSLSGHSANGQMPCHAPSYQSGRYAAHI</sequence>